<dbReference type="PROSITE" id="PS50181">
    <property type="entry name" value="FBOX"/>
    <property type="match status" value="1"/>
</dbReference>
<keyword evidence="2" id="KW-1185">Reference proteome</keyword>
<name>A0A1I7TUP1_9PELO</name>
<dbReference type="InterPro" id="IPR001810">
    <property type="entry name" value="F-box_dom"/>
</dbReference>
<dbReference type="WBParaSite" id="Csp11.Scaffold629.g11963.t1">
    <property type="protein sequence ID" value="Csp11.Scaffold629.g11963.t1"/>
    <property type="gene ID" value="Csp11.Scaffold629.g11963"/>
</dbReference>
<accession>A0A1I7TUP1</accession>
<dbReference type="InterPro" id="IPR012885">
    <property type="entry name" value="F-box_Sdz-33"/>
</dbReference>
<organism evidence="2 3">
    <name type="scientific">Caenorhabditis tropicalis</name>
    <dbReference type="NCBI Taxonomy" id="1561998"/>
    <lineage>
        <taxon>Eukaryota</taxon>
        <taxon>Metazoa</taxon>
        <taxon>Ecdysozoa</taxon>
        <taxon>Nematoda</taxon>
        <taxon>Chromadorea</taxon>
        <taxon>Rhabditida</taxon>
        <taxon>Rhabditina</taxon>
        <taxon>Rhabditomorpha</taxon>
        <taxon>Rhabditoidea</taxon>
        <taxon>Rhabditidae</taxon>
        <taxon>Peloderinae</taxon>
        <taxon>Caenorhabditis</taxon>
    </lineage>
</organism>
<sequence>MTAFPLFHLPLVAMEHVLSMMNPYELINLSKTSSRTKRAVKSFSRIRPKFRIDLGICAQPDIVILGKNESWEYSWTSDQSEIGVTTYARHEIIKFSKNPMEELKKMYDYIKEVLRCPLENLYYALNSFPSENKSITDWLRSQHESIHFVEINCDLKGFDDDLKYLVSSLKISGVLSLMVAEYKENFRMEIPESPYCLSVNCSSFIGYEQFLKLKHSQIVFVASILTDKEINRFLKSWMSMESHLELKVFKIRVSVPEAINVIMDLPHEVTTEPSVLEMLNEQFKYTYIECGYNIKRSDGKMATVCIGDRSNLLHMIIH</sequence>
<dbReference type="eggNOG" id="ENOG502TJQU">
    <property type="taxonomic scope" value="Eukaryota"/>
</dbReference>
<dbReference type="Proteomes" id="UP000095282">
    <property type="component" value="Unplaced"/>
</dbReference>
<feature type="domain" description="F-box" evidence="1">
    <location>
        <begin position="3"/>
        <end position="50"/>
    </location>
</feature>
<reference evidence="3" key="1">
    <citation type="submission" date="2016-11" db="UniProtKB">
        <authorList>
            <consortium name="WormBaseParasite"/>
        </authorList>
    </citation>
    <scope>IDENTIFICATION</scope>
</reference>
<dbReference type="Pfam" id="PF00646">
    <property type="entry name" value="F-box"/>
    <property type="match status" value="1"/>
</dbReference>
<dbReference type="PANTHER" id="PTHR21503">
    <property type="entry name" value="F-BOX-CONTAINING HYPOTHETICAL PROTEIN C.ELEGANS"/>
    <property type="match status" value="1"/>
</dbReference>
<dbReference type="AlphaFoldDB" id="A0A1I7TUP1"/>
<dbReference type="Pfam" id="PF07735">
    <property type="entry name" value="FBA_2"/>
    <property type="match status" value="1"/>
</dbReference>
<proteinExistence type="predicted"/>
<protein>
    <submittedName>
        <fullName evidence="3">F-box domain-containing protein</fullName>
    </submittedName>
</protein>
<evidence type="ECO:0000259" key="1">
    <source>
        <dbReference type="PROSITE" id="PS50181"/>
    </source>
</evidence>
<evidence type="ECO:0000313" key="3">
    <source>
        <dbReference type="WBParaSite" id="Csp11.Scaffold629.g11963.t1"/>
    </source>
</evidence>
<evidence type="ECO:0000313" key="2">
    <source>
        <dbReference type="Proteomes" id="UP000095282"/>
    </source>
</evidence>
<dbReference type="PANTHER" id="PTHR21503:SF8">
    <property type="entry name" value="F-BOX ASSOCIATED DOMAIN-CONTAINING PROTEIN-RELATED"/>
    <property type="match status" value="1"/>
</dbReference>